<evidence type="ECO:0000256" key="9">
    <source>
        <dbReference type="ARBA" id="ARBA00048679"/>
    </source>
</evidence>
<organism evidence="13 14">
    <name type="scientific">Raphidocelis subcapitata</name>
    <dbReference type="NCBI Taxonomy" id="307507"/>
    <lineage>
        <taxon>Eukaryota</taxon>
        <taxon>Viridiplantae</taxon>
        <taxon>Chlorophyta</taxon>
        <taxon>core chlorophytes</taxon>
        <taxon>Chlorophyceae</taxon>
        <taxon>CS clade</taxon>
        <taxon>Sphaeropleales</taxon>
        <taxon>Selenastraceae</taxon>
        <taxon>Raphidocelis</taxon>
    </lineage>
</organism>
<evidence type="ECO:0000256" key="3">
    <source>
        <dbReference type="ARBA" id="ARBA00022527"/>
    </source>
</evidence>
<evidence type="ECO:0000256" key="8">
    <source>
        <dbReference type="ARBA" id="ARBA00047899"/>
    </source>
</evidence>
<evidence type="ECO:0000313" key="14">
    <source>
        <dbReference type="Proteomes" id="UP000247498"/>
    </source>
</evidence>
<dbReference type="InterPro" id="IPR011009">
    <property type="entry name" value="Kinase-like_dom_sf"/>
</dbReference>
<keyword evidence="6" id="KW-0418">Kinase</keyword>
<dbReference type="SMART" id="SM00220">
    <property type="entry name" value="S_TKc"/>
    <property type="match status" value="1"/>
</dbReference>
<dbReference type="PROSITE" id="PS50011">
    <property type="entry name" value="PROTEIN_KINASE_DOM"/>
    <property type="match status" value="1"/>
</dbReference>
<dbReference type="Pfam" id="PF00069">
    <property type="entry name" value="Pkinase"/>
    <property type="match status" value="1"/>
</dbReference>
<dbReference type="PANTHER" id="PTHR44899">
    <property type="entry name" value="CAMK FAMILY PROTEIN KINASE"/>
    <property type="match status" value="1"/>
</dbReference>
<comment type="catalytic activity">
    <reaction evidence="8">
        <text>L-threonyl-[protein] + ATP = O-phospho-L-threonyl-[protein] + ADP + H(+)</text>
        <dbReference type="Rhea" id="RHEA:46608"/>
        <dbReference type="Rhea" id="RHEA-COMP:11060"/>
        <dbReference type="Rhea" id="RHEA-COMP:11605"/>
        <dbReference type="ChEBI" id="CHEBI:15378"/>
        <dbReference type="ChEBI" id="CHEBI:30013"/>
        <dbReference type="ChEBI" id="CHEBI:30616"/>
        <dbReference type="ChEBI" id="CHEBI:61977"/>
        <dbReference type="ChEBI" id="CHEBI:456216"/>
        <dbReference type="EC" id="2.7.11.1"/>
    </reaction>
</comment>
<gene>
    <name evidence="13" type="ORF">Rsub_04351</name>
</gene>
<feature type="region of interest" description="Disordered" evidence="11">
    <location>
        <begin position="563"/>
        <end position="584"/>
    </location>
</feature>
<comment type="caution">
    <text evidence="13">The sequence shown here is derived from an EMBL/GenBank/DDBJ whole genome shotgun (WGS) entry which is preliminary data.</text>
</comment>
<dbReference type="PROSITE" id="PS00108">
    <property type="entry name" value="PROTEIN_KINASE_ST"/>
    <property type="match status" value="1"/>
</dbReference>
<dbReference type="GO" id="GO:0004674">
    <property type="term" value="F:protein serine/threonine kinase activity"/>
    <property type="evidence" value="ECO:0007669"/>
    <property type="project" value="UniProtKB-KW"/>
</dbReference>
<keyword evidence="3" id="KW-0723">Serine/threonine-protein kinase</keyword>
<dbReference type="PROSITE" id="PS00107">
    <property type="entry name" value="PROTEIN_KINASE_ATP"/>
    <property type="match status" value="1"/>
</dbReference>
<keyword evidence="7 10" id="KW-0067">ATP-binding</keyword>
<feature type="region of interest" description="Disordered" evidence="11">
    <location>
        <begin position="372"/>
        <end position="503"/>
    </location>
</feature>
<feature type="compositionally biased region" description="Low complexity" evidence="11">
    <location>
        <begin position="490"/>
        <end position="503"/>
    </location>
</feature>
<evidence type="ECO:0000256" key="4">
    <source>
        <dbReference type="ARBA" id="ARBA00022679"/>
    </source>
</evidence>
<feature type="binding site" evidence="10">
    <location>
        <position position="48"/>
    </location>
    <ligand>
        <name>ATP</name>
        <dbReference type="ChEBI" id="CHEBI:30616"/>
    </ligand>
</feature>
<dbReference type="InterPro" id="IPR017441">
    <property type="entry name" value="Protein_kinase_ATP_BS"/>
</dbReference>
<evidence type="ECO:0000259" key="12">
    <source>
        <dbReference type="PROSITE" id="PS50011"/>
    </source>
</evidence>
<sequence>MYRAVSNQVQAQPPAQPKFKVLKALGRGSYGTVYKVQRLADGQVYAMKETDIGKMSQQERNDAVNEIRVLGSLSHPNVVRQYETFMAGNKLCIVMELAPAGDLSGFIRAAAASGRPLPEGTVWQVFLQLCQGMQAVHDTCVIHRDIKPANIFMCPDNTVKVGDLGVAKALTRAHYAQTQIGTPIYMAPEVWRGLPYGYSSDLWSLGCVLYELMSYRVPFDGRSINELKVKIIGGRFPPLAPGTYSAPLVGLAHALLSRDPRQRPTCAAILNSPEAAAWMHTVPAPVRLPPPPVNGGGGLHGAGGGGGGALMPTIRVPKDIRLLPGVLPKPTYDATLRAAMIGRGGAGLGAPLAPVPQNAPLAAPPPPVPAVYGGAPAARAPTPPAGGARPPSPGGAMRPPSPPGRAAAGGGGAIPGLRPPSPRGAAAPAGGGVRPPSPGGFRAPSPAAARGPSPLPGAAPGAARAPSPFGGRAPSPRGAGAPPLAPQPPAGARAAGAARPNSGARVLAHAAGAAAGVRAAAGQQRPAAGVLPGGAAAVAAAATAYRPGGGYYGVAPKAPAPAPRAAGLAYPLGPSPRGGGRPFY</sequence>
<evidence type="ECO:0000256" key="11">
    <source>
        <dbReference type="SAM" id="MobiDB-lite"/>
    </source>
</evidence>
<name>A0A2V0NVG2_9CHLO</name>
<comment type="similarity">
    <text evidence="1">Belongs to the protein kinase superfamily. NEK Ser/Thr protein kinase family. NIMA subfamily.</text>
</comment>
<dbReference type="GO" id="GO:0005524">
    <property type="term" value="F:ATP binding"/>
    <property type="evidence" value="ECO:0007669"/>
    <property type="project" value="UniProtKB-UniRule"/>
</dbReference>
<dbReference type="InterPro" id="IPR000719">
    <property type="entry name" value="Prot_kinase_dom"/>
</dbReference>
<feature type="compositionally biased region" description="Low complexity" evidence="11">
    <location>
        <begin position="372"/>
        <end position="398"/>
    </location>
</feature>
<dbReference type="InterPro" id="IPR051131">
    <property type="entry name" value="NEK_Ser/Thr_kinase_NIMA"/>
</dbReference>
<dbReference type="Proteomes" id="UP000247498">
    <property type="component" value="Unassembled WGS sequence"/>
</dbReference>
<evidence type="ECO:0000256" key="2">
    <source>
        <dbReference type="ARBA" id="ARBA00012513"/>
    </source>
</evidence>
<dbReference type="OrthoDB" id="248923at2759"/>
<keyword evidence="14" id="KW-1185">Reference proteome</keyword>
<feature type="domain" description="Protein kinase" evidence="12">
    <location>
        <begin position="19"/>
        <end position="279"/>
    </location>
</feature>
<keyword evidence="4" id="KW-0808">Transferase</keyword>
<evidence type="ECO:0000256" key="6">
    <source>
        <dbReference type="ARBA" id="ARBA00022777"/>
    </source>
</evidence>
<reference evidence="13 14" key="1">
    <citation type="journal article" date="2018" name="Sci. Rep.">
        <title>Raphidocelis subcapitata (=Pseudokirchneriella subcapitata) provides an insight into genome evolution and environmental adaptations in the Sphaeropleales.</title>
        <authorList>
            <person name="Suzuki S."/>
            <person name="Yamaguchi H."/>
            <person name="Nakajima N."/>
            <person name="Kawachi M."/>
        </authorList>
    </citation>
    <scope>NUCLEOTIDE SEQUENCE [LARGE SCALE GENOMIC DNA]</scope>
    <source>
        <strain evidence="13 14">NIES-35</strain>
    </source>
</reference>
<dbReference type="FunFam" id="3.30.200.20:FF:000097">
    <property type="entry name" value="Probable serine/threonine-protein kinase nek1"/>
    <property type="match status" value="1"/>
</dbReference>
<comment type="catalytic activity">
    <reaction evidence="9">
        <text>L-seryl-[protein] + ATP = O-phospho-L-seryl-[protein] + ADP + H(+)</text>
        <dbReference type="Rhea" id="RHEA:17989"/>
        <dbReference type="Rhea" id="RHEA-COMP:9863"/>
        <dbReference type="Rhea" id="RHEA-COMP:11604"/>
        <dbReference type="ChEBI" id="CHEBI:15378"/>
        <dbReference type="ChEBI" id="CHEBI:29999"/>
        <dbReference type="ChEBI" id="CHEBI:30616"/>
        <dbReference type="ChEBI" id="CHEBI:83421"/>
        <dbReference type="ChEBI" id="CHEBI:456216"/>
        <dbReference type="EC" id="2.7.11.1"/>
    </reaction>
</comment>
<protein>
    <recommendedName>
        <fullName evidence="2">non-specific serine/threonine protein kinase</fullName>
        <ecNumber evidence="2">2.7.11.1</ecNumber>
    </recommendedName>
</protein>
<evidence type="ECO:0000313" key="13">
    <source>
        <dbReference type="EMBL" id="GBF91611.1"/>
    </source>
</evidence>
<dbReference type="Gene3D" id="1.10.510.10">
    <property type="entry name" value="Transferase(Phosphotransferase) domain 1"/>
    <property type="match status" value="1"/>
</dbReference>
<evidence type="ECO:0000256" key="10">
    <source>
        <dbReference type="PROSITE-ProRule" id="PRU10141"/>
    </source>
</evidence>
<evidence type="ECO:0000256" key="1">
    <source>
        <dbReference type="ARBA" id="ARBA00010886"/>
    </source>
</evidence>
<evidence type="ECO:0000256" key="7">
    <source>
        <dbReference type="ARBA" id="ARBA00022840"/>
    </source>
</evidence>
<dbReference type="EC" id="2.7.11.1" evidence="2"/>
<dbReference type="PANTHER" id="PTHR44899:SF6">
    <property type="entry name" value="SERINE_THREONINE PROTEIN KINASE"/>
    <property type="match status" value="1"/>
</dbReference>
<dbReference type="SUPFAM" id="SSF56112">
    <property type="entry name" value="Protein kinase-like (PK-like)"/>
    <property type="match status" value="1"/>
</dbReference>
<keyword evidence="5 10" id="KW-0547">Nucleotide-binding</keyword>
<dbReference type="STRING" id="307507.A0A2V0NVG2"/>
<evidence type="ECO:0000256" key="5">
    <source>
        <dbReference type="ARBA" id="ARBA00022741"/>
    </source>
</evidence>
<dbReference type="InParanoid" id="A0A2V0NVG2"/>
<proteinExistence type="inferred from homology"/>
<dbReference type="AlphaFoldDB" id="A0A2V0NVG2"/>
<feature type="compositionally biased region" description="Low complexity" evidence="11">
    <location>
        <begin position="563"/>
        <end position="572"/>
    </location>
</feature>
<dbReference type="Gene3D" id="3.30.200.20">
    <property type="entry name" value="Phosphorylase Kinase, domain 1"/>
    <property type="match status" value="1"/>
</dbReference>
<dbReference type="InterPro" id="IPR008271">
    <property type="entry name" value="Ser/Thr_kinase_AS"/>
</dbReference>
<accession>A0A2V0NVG2</accession>
<feature type="compositionally biased region" description="Low complexity" evidence="11">
    <location>
        <begin position="439"/>
        <end position="482"/>
    </location>
</feature>
<dbReference type="EMBL" id="BDRX01000025">
    <property type="protein sequence ID" value="GBF91611.1"/>
    <property type="molecule type" value="Genomic_DNA"/>
</dbReference>